<dbReference type="Gene3D" id="3.60.15.10">
    <property type="entry name" value="Ribonuclease Z/Hydroxyacylglutathione hydrolase-like"/>
    <property type="match status" value="1"/>
</dbReference>
<evidence type="ECO:0000313" key="1">
    <source>
        <dbReference type="EMBL" id="MBC2906257.1"/>
    </source>
</evidence>
<keyword evidence="2" id="KW-1185">Reference proteome</keyword>
<dbReference type="InterPro" id="IPR036866">
    <property type="entry name" value="RibonucZ/Hydroxyglut_hydro"/>
</dbReference>
<reference evidence="1 2" key="1">
    <citation type="submission" date="2020-08" db="EMBL/GenBank/DDBJ databases">
        <title>Streptomyces sp. PSKA01 genome sequencing and assembly.</title>
        <authorList>
            <person name="Mandal S."/>
            <person name="Maiti P.K."/>
            <person name="Das P."/>
        </authorList>
    </citation>
    <scope>NUCLEOTIDE SEQUENCE [LARGE SCALE GENOMIC DNA]</scope>
    <source>
        <strain evidence="1 2">PSKA01</strain>
    </source>
</reference>
<evidence type="ECO:0008006" key="3">
    <source>
        <dbReference type="Google" id="ProtNLM"/>
    </source>
</evidence>
<dbReference type="Proteomes" id="UP000584670">
    <property type="component" value="Unassembled WGS sequence"/>
</dbReference>
<comment type="caution">
    <text evidence="1">The sequence shown here is derived from an EMBL/GenBank/DDBJ whole genome shotgun (WGS) entry which is preliminary data.</text>
</comment>
<accession>A0A7X1JAN0</accession>
<dbReference type="AlphaFoldDB" id="A0A7X1JAN0"/>
<name>A0A7X1JAN0_9ACTN</name>
<evidence type="ECO:0000313" key="2">
    <source>
        <dbReference type="Proteomes" id="UP000584670"/>
    </source>
</evidence>
<dbReference type="RefSeq" id="WP_186286161.1">
    <property type="nucleotide sequence ID" value="NZ_JACMSF010000047.1"/>
</dbReference>
<dbReference type="EMBL" id="JACMSF010000047">
    <property type="protein sequence ID" value="MBC2906257.1"/>
    <property type="molecule type" value="Genomic_DNA"/>
</dbReference>
<proteinExistence type="predicted"/>
<organism evidence="1 2">
    <name type="scientific">Streptomyces cupreus</name>
    <dbReference type="NCBI Taxonomy" id="2759956"/>
    <lineage>
        <taxon>Bacteria</taxon>
        <taxon>Bacillati</taxon>
        <taxon>Actinomycetota</taxon>
        <taxon>Actinomycetes</taxon>
        <taxon>Kitasatosporales</taxon>
        <taxon>Streptomycetaceae</taxon>
        <taxon>Streptomyces</taxon>
    </lineage>
</organism>
<dbReference type="SUPFAM" id="SSF56281">
    <property type="entry name" value="Metallo-hydrolase/oxidoreductase"/>
    <property type="match status" value="1"/>
</dbReference>
<gene>
    <name evidence="1" type="ORF">H4N64_32910</name>
</gene>
<sequence length="123" mass="13290">MGDMIKARQPQVRTVAVGEETFPGVHVMLSPGHSAGHTAYVINAGRQRVIAFGDTFHSPVQITHPLWEATADHDRGQSASLRRSLVTELAGSDTIGFCVHFADVVFGRVHIDGGRPAWHPVDA</sequence>
<protein>
    <recommendedName>
        <fullName evidence="3">MBL fold metallo-hydrolase</fullName>
    </recommendedName>
</protein>